<protein>
    <recommendedName>
        <fullName evidence="2">DUF6534 domain-containing protein</fullName>
    </recommendedName>
</protein>
<dbReference type="EMBL" id="KN822949">
    <property type="protein sequence ID" value="KIO33295.1"/>
    <property type="molecule type" value="Genomic_DNA"/>
</dbReference>
<organism evidence="3 4">
    <name type="scientific">Tulasnella calospora MUT 4182</name>
    <dbReference type="NCBI Taxonomy" id="1051891"/>
    <lineage>
        <taxon>Eukaryota</taxon>
        <taxon>Fungi</taxon>
        <taxon>Dikarya</taxon>
        <taxon>Basidiomycota</taxon>
        <taxon>Agaricomycotina</taxon>
        <taxon>Agaricomycetes</taxon>
        <taxon>Cantharellales</taxon>
        <taxon>Tulasnellaceae</taxon>
        <taxon>Tulasnella</taxon>
    </lineage>
</organism>
<dbReference type="HOGENOM" id="CLU_1950406_0_0_1"/>
<evidence type="ECO:0000313" key="3">
    <source>
        <dbReference type="EMBL" id="KIO33295.1"/>
    </source>
</evidence>
<keyword evidence="4" id="KW-1185">Reference proteome</keyword>
<evidence type="ECO:0000259" key="2">
    <source>
        <dbReference type="Pfam" id="PF20152"/>
    </source>
</evidence>
<feature type="domain" description="DUF6534" evidence="2">
    <location>
        <begin position="28"/>
        <end position="114"/>
    </location>
</feature>
<dbReference type="Pfam" id="PF20152">
    <property type="entry name" value="DUF6534"/>
    <property type="match status" value="1"/>
</dbReference>
<evidence type="ECO:0000256" key="1">
    <source>
        <dbReference type="SAM" id="Phobius"/>
    </source>
</evidence>
<reference evidence="4" key="2">
    <citation type="submission" date="2015-01" db="EMBL/GenBank/DDBJ databases">
        <title>Evolutionary Origins and Diversification of the Mycorrhizal Mutualists.</title>
        <authorList>
            <consortium name="DOE Joint Genome Institute"/>
            <consortium name="Mycorrhizal Genomics Consortium"/>
            <person name="Kohler A."/>
            <person name="Kuo A."/>
            <person name="Nagy L.G."/>
            <person name="Floudas D."/>
            <person name="Copeland A."/>
            <person name="Barry K.W."/>
            <person name="Cichocki N."/>
            <person name="Veneault-Fourrey C."/>
            <person name="LaButti K."/>
            <person name="Lindquist E.A."/>
            <person name="Lipzen A."/>
            <person name="Lundell T."/>
            <person name="Morin E."/>
            <person name="Murat C."/>
            <person name="Riley R."/>
            <person name="Ohm R."/>
            <person name="Sun H."/>
            <person name="Tunlid A."/>
            <person name="Henrissat B."/>
            <person name="Grigoriev I.V."/>
            <person name="Hibbett D.S."/>
            <person name="Martin F."/>
        </authorList>
    </citation>
    <scope>NUCLEOTIDE SEQUENCE [LARGE SCALE GENOMIC DNA]</scope>
    <source>
        <strain evidence="4">MUT 4182</strain>
    </source>
</reference>
<name>A0A0C3QKZ8_9AGAM</name>
<sequence length="129" mass="13649">MGGVAAAVDSSSFKFGEELTIPAVCLNLVTDLAITGLTLWKLAVGGGKGYSPNTNDVLRRLRNLTVEAAVPPSICAMLAMSTYLSTGEQNLAFMTFGIITPSLYVCPMMLALNSDLSILVPITINPPIW</sequence>
<keyword evidence="1" id="KW-1133">Transmembrane helix</keyword>
<dbReference type="InterPro" id="IPR045339">
    <property type="entry name" value="DUF6534"/>
</dbReference>
<reference evidence="3 4" key="1">
    <citation type="submission" date="2014-04" db="EMBL/GenBank/DDBJ databases">
        <authorList>
            <consortium name="DOE Joint Genome Institute"/>
            <person name="Kuo A."/>
            <person name="Girlanda M."/>
            <person name="Perotto S."/>
            <person name="Kohler A."/>
            <person name="Nagy L.G."/>
            <person name="Floudas D."/>
            <person name="Copeland A."/>
            <person name="Barry K.W."/>
            <person name="Cichocki N."/>
            <person name="Veneault-Fourrey C."/>
            <person name="LaButti K."/>
            <person name="Lindquist E.A."/>
            <person name="Lipzen A."/>
            <person name="Lundell T."/>
            <person name="Morin E."/>
            <person name="Murat C."/>
            <person name="Sun H."/>
            <person name="Tunlid A."/>
            <person name="Henrissat B."/>
            <person name="Grigoriev I.V."/>
            <person name="Hibbett D.S."/>
            <person name="Martin F."/>
            <person name="Nordberg H.P."/>
            <person name="Cantor M.N."/>
            <person name="Hua S.X."/>
        </authorList>
    </citation>
    <scope>NUCLEOTIDE SEQUENCE [LARGE SCALE GENOMIC DNA]</scope>
    <source>
        <strain evidence="3 4">MUT 4182</strain>
    </source>
</reference>
<dbReference type="PANTHER" id="PTHR40465:SF1">
    <property type="entry name" value="DUF6534 DOMAIN-CONTAINING PROTEIN"/>
    <property type="match status" value="1"/>
</dbReference>
<proteinExistence type="predicted"/>
<feature type="transmembrane region" description="Helical" evidence="1">
    <location>
        <begin position="91"/>
        <end position="112"/>
    </location>
</feature>
<accession>A0A0C3QKZ8</accession>
<dbReference type="PANTHER" id="PTHR40465">
    <property type="entry name" value="CHROMOSOME 1, WHOLE GENOME SHOTGUN SEQUENCE"/>
    <property type="match status" value="1"/>
</dbReference>
<keyword evidence="1" id="KW-0472">Membrane</keyword>
<keyword evidence="1" id="KW-0812">Transmembrane</keyword>
<dbReference type="Proteomes" id="UP000054248">
    <property type="component" value="Unassembled WGS sequence"/>
</dbReference>
<dbReference type="OrthoDB" id="3155837at2759"/>
<dbReference type="AlphaFoldDB" id="A0A0C3QKZ8"/>
<gene>
    <name evidence="3" type="ORF">M407DRAFT_17851</name>
</gene>
<evidence type="ECO:0000313" key="4">
    <source>
        <dbReference type="Proteomes" id="UP000054248"/>
    </source>
</evidence>